<feature type="domain" description="HTH araC/xylS-type" evidence="4">
    <location>
        <begin position="238"/>
        <end position="334"/>
    </location>
</feature>
<keyword evidence="2" id="KW-0238">DNA-binding</keyword>
<dbReference type="PANTHER" id="PTHR47894:SF1">
    <property type="entry name" value="HTH-TYPE TRANSCRIPTIONAL REGULATOR VQSM"/>
    <property type="match status" value="1"/>
</dbReference>
<dbReference type="RefSeq" id="WP_052109391.1">
    <property type="nucleotide sequence ID" value="NZ_AVPJ01000002.1"/>
</dbReference>
<dbReference type="SUPFAM" id="SSF46689">
    <property type="entry name" value="Homeodomain-like"/>
    <property type="match status" value="1"/>
</dbReference>
<dbReference type="PANTHER" id="PTHR47894">
    <property type="entry name" value="HTH-TYPE TRANSCRIPTIONAL REGULATOR GADX"/>
    <property type="match status" value="1"/>
</dbReference>
<dbReference type="InterPro" id="IPR032687">
    <property type="entry name" value="AraC-type_N"/>
</dbReference>
<comment type="caution">
    <text evidence="5">The sequence shown here is derived from an EMBL/GenBank/DDBJ whole genome shotgun (WGS) entry which is preliminary data.</text>
</comment>
<accession>A0A0A0JDU2</accession>
<dbReference type="eggNOG" id="COG2207">
    <property type="taxonomic scope" value="Bacteria"/>
</dbReference>
<proteinExistence type="predicted"/>
<dbReference type="OrthoDB" id="5241536at2"/>
<dbReference type="PROSITE" id="PS01124">
    <property type="entry name" value="HTH_ARAC_FAMILY_2"/>
    <property type="match status" value="1"/>
</dbReference>
<evidence type="ECO:0000313" key="6">
    <source>
        <dbReference type="Proteomes" id="UP000030002"/>
    </source>
</evidence>
<dbReference type="Gene3D" id="1.10.10.60">
    <property type="entry name" value="Homeodomain-like"/>
    <property type="match status" value="1"/>
</dbReference>
<dbReference type="GO" id="GO:0005829">
    <property type="term" value="C:cytosol"/>
    <property type="evidence" value="ECO:0007669"/>
    <property type="project" value="TreeGrafter"/>
</dbReference>
<keyword evidence="3" id="KW-0804">Transcription</keyword>
<dbReference type="Pfam" id="PF12625">
    <property type="entry name" value="Arabinose_bd"/>
    <property type="match status" value="1"/>
</dbReference>
<reference evidence="5 6" key="1">
    <citation type="submission" date="2013-08" db="EMBL/GenBank/DDBJ databases">
        <title>The genome sequence of Knoellia sinensis.</title>
        <authorList>
            <person name="Zhu W."/>
            <person name="Wang G."/>
        </authorList>
    </citation>
    <scope>NUCLEOTIDE SEQUENCE [LARGE SCALE GENOMIC DNA]</scope>
    <source>
        <strain evidence="5 6">KCTC 19936</strain>
    </source>
</reference>
<organism evidence="5 6">
    <name type="scientific">Knoellia sinensis KCTC 19936</name>
    <dbReference type="NCBI Taxonomy" id="1385520"/>
    <lineage>
        <taxon>Bacteria</taxon>
        <taxon>Bacillati</taxon>
        <taxon>Actinomycetota</taxon>
        <taxon>Actinomycetes</taxon>
        <taxon>Micrococcales</taxon>
        <taxon>Intrasporangiaceae</taxon>
        <taxon>Knoellia</taxon>
    </lineage>
</organism>
<dbReference type="STRING" id="1385520.N802_12660"/>
<evidence type="ECO:0000256" key="2">
    <source>
        <dbReference type="ARBA" id="ARBA00023125"/>
    </source>
</evidence>
<dbReference type="EMBL" id="AVPJ01000002">
    <property type="protein sequence ID" value="KGN34222.1"/>
    <property type="molecule type" value="Genomic_DNA"/>
</dbReference>
<dbReference type="SMART" id="SM00342">
    <property type="entry name" value="HTH_ARAC"/>
    <property type="match status" value="1"/>
</dbReference>
<keyword evidence="1" id="KW-0805">Transcription regulation</keyword>
<gene>
    <name evidence="5" type="ORF">N802_12660</name>
</gene>
<protein>
    <submittedName>
        <fullName evidence="5">AraC family transcriptional regulator</fullName>
    </submittedName>
</protein>
<dbReference type="PRINTS" id="PR00032">
    <property type="entry name" value="HTHARAC"/>
</dbReference>
<evidence type="ECO:0000259" key="4">
    <source>
        <dbReference type="PROSITE" id="PS01124"/>
    </source>
</evidence>
<dbReference type="AlphaFoldDB" id="A0A0A0JDU2"/>
<dbReference type="InterPro" id="IPR018060">
    <property type="entry name" value="HTH_AraC"/>
</dbReference>
<sequence>MHKTVLRSTRGAAVTVAVAAERGVPPEVSLRGTGITAEMLESSDAEVTREQDIALVTNVIRELGPTVGLGSQVGMGYSVRTFGVWGYALLTSPNLGSALRTGMRFLDLSFALSVPSLRVVGDEARLHYDVSQLPEEIRGFTLERDGMATRRIELDLLGYLIELRHIETQEPGTPEEEAMLSQFFQTPVTMNAAESYGAFDAALLESPLAHADPERAEVALSQCRAALAFKRSRIGYAGAVRSALISGPQRWSDIGAIAAGMHISERTLQRRLIQEGTSFRDLVAEVRESLAIELLATGMPVAEVAERLGYVEVSSFSQAFHRWRGVGPSAYRAKQPSDVWEDRALV</sequence>
<name>A0A0A0JDU2_9MICO</name>
<dbReference type="InterPro" id="IPR009057">
    <property type="entry name" value="Homeodomain-like_sf"/>
</dbReference>
<dbReference type="Proteomes" id="UP000030002">
    <property type="component" value="Unassembled WGS sequence"/>
</dbReference>
<keyword evidence="6" id="KW-1185">Reference proteome</keyword>
<evidence type="ECO:0000256" key="1">
    <source>
        <dbReference type="ARBA" id="ARBA00023015"/>
    </source>
</evidence>
<evidence type="ECO:0000313" key="5">
    <source>
        <dbReference type="EMBL" id="KGN34222.1"/>
    </source>
</evidence>
<dbReference type="GO" id="GO:0003700">
    <property type="term" value="F:DNA-binding transcription factor activity"/>
    <property type="evidence" value="ECO:0007669"/>
    <property type="project" value="InterPro"/>
</dbReference>
<evidence type="ECO:0000256" key="3">
    <source>
        <dbReference type="ARBA" id="ARBA00023163"/>
    </source>
</evidence>
<dbReference type="Pfam" id="PF12833">
    <property type="entry name" value="HTH_18"/>
    <property type="match status" value="1"/>
</dbReference>
<dbReference type="InterPro" id="IPR020449">
    <property type="entry name" value="Tscrpt_reg_AraC-type_HTH"/>
</dbReference>
<dbReference type="GO" id="GO:0000976">
    <property type="term" value="F:transcription cis-regulatory region binding"/>
    <property type="evidence" value="ECO:0007669"/>
    <property type="project" value="TreeGrafter"/>
</dbReference>